<feature type="domain" description="AAA+ ATPase" evidence="5">
    <location>
        <begin position="105"/>
        <end position="247"/>
    </location>
</feature>
<evidence type="ECO:0000259" key="5">
    <source>
        <dbReference type="SMART" id="SM00382"/>
    </source>
</evidence>
<reference evidence="6" key="2">
    <citation type="submission" date="2022-12" db="EMBL/GenBank/DDBJ databases">
        <authorList>
            <person name="Sun Q."/>
            <person name="Zhou Y."/>
        </authorList>
    </citation>
    <scope>NUCLEOTIDE SEQUENCE</scope>
    <source>
        <strain evidence="6">CGMCC 1.15034</strain>
    </source>
</reference>
<dbReference type="Gene3D" id="3.40.50.300">
    <property type="entry name" value="P-loop containing nucleotide triphosphate hydrolases"/>
    <property type="match status" value="1"/>
</dbReference>
<dbReference type="SUPFAM" id="SSF52540">
    <property type="entry name" value="P-loop containing nucleoside triphosphate hydrolases"/>
    <property type="match status" value="1"/>
</dbReference>
<evidence type="ECO:0000313" key="7">
    <source>
        <dbReference type="Proteomes" id="UP000625079"/>
    </source>
</evidence>
<dbReference type="PIRSF" id="PIRSF003073">
    <property type="entry name" value="DNAC_TnpB_IstB"/>
    <property type="match status" value="1"/>
</dbReference>
<dbReference type="NCBIfam" id="NF006038">
    <property type="entry name" value="PRK08181.1"/>
    <property type="match status" value="1"/>
</dbReference>
<evidence type="ECO:0000256" key="1">
    <source>
        <dbReference type="ARBA" id="ARBA00008059"/>
    </source>
</evidence>
<feature type="region of interest" description="Disordered" evidence="4">
    <location>
        <begin position="225"/>
        <end position="264"/>
    </location>
</feature>
<protein>
    <submittedName>
        <fullName evidence="6">Transposase</fullName>
    </submittedName>
</protein>
<dbReference type="InterPro" id="IPR003593">
    <property type="entry name" value="AAA+_ATPase"/>
</dbReference>
<comment type="similarity">
    <text evidence="1">Belongs to the IS21/IS1162 putative ATP-binding protein family.</text>
</comment>
<keyword evidence="3" id="KW-0067">ATP-binding</keyword>
<dbReference type="Proteomes" id="UP000625079">
    <property type="component" value="Unassembled WGS sequence"/>
</dbReference>
<dbReference type="PANTHER" id="PTHR30050:SF4">
    <property type="entry name" value="ATP-BINDING PROTEIN RV3427C IN INSERTION SEQUENCE-RELATED"/>
    <property type="match status" value="1"/>
</dbReference>
<evidence type="ECO:0000256" key="2">
    <source>
        <dbReference type="ARBA" id="ARBA00022741"/>
    </source>
</evidence>
<reference evidence="6" key="1">
    <citation type="journal article" date="2014" name="Int. J. Syst. Evol. Microbiol.">
        <title>Complete genome sequence of Corynebacterium casei LMG S-19264T (=DSM 44701T), isolated from a smear-ripened cheese.</title>
        <authorList>
            <consortium name="US DOE Joint Genome Institute (JGI-PGF)"/>
            <person name="Walter F."/>
            <person name="Albersmeier A."/>
            <person name="Kalinowski J."/>
            <person name="Ruckert C."/>
        </authorList>
    </citation>
    <scope>NUCLEOTIDE SEQUENCE</scope>
    <source>
        <strain evidence="6">CGMCC 1.15034</strain>
    </source>
</reference>
<keyword evidence="2" id="KW-0547">Nucleotide-binding</keyword>
<name>A0AA87WGN2_9BRAD</name>
<dbReference type="CDD" id="cd00009">
    <property type="entry name" value="AAA"/>
    <property type="match status" value="1"/>
</dbReference>
<evidence type="ECO:0000313" key="6">
    <source>
        <dbReference type="EMBL" id="GGI34272.1"/>
    </source>
</evidence>
<dbReference type="PANTHER" id="PTHR30050">
    <property type="entry name" value="CHROMOSOMAL REPLICATION INITIATOR PROTEIN DNAA"/>
    <property type="match status" value="1"/>
</dbReference>
<accession>A0AA87WGN2</accession>
<dbReference type="NCBIfam" id="NF038214">
    <property type="entry name" value="IS21_help_AAA"/>
    <property type="match status" value="1"/>
</dbReference>
<organism evidence="6 7">
    <name type="scientific">Bradyrhizobium guangdongense</name>
    <dbReference type="NCBI Taxonomy" id="1325090"/>
    <lineage>
        <taxon>Bacteria</taxon>
        <taxon>Pseudomonadati</taxon>
        <taxon>Pseudomonadota</taxon>
        <taxon>Alphaproteobacteria</taxon>
        <taxon>Hyphomicrobiales</taxon>
        <taxon>Nitrobacteraceae</taxon>
        <taxon>Bradyrhizobium</taxon>
    </lineage>
</organism>
<dbReference type="InterPro" id="IPR047661">
    <property type="entry name" value="IstB"/>
</dbReference>
<evidence type="ECO:0000256" key="3">
    <source>
        <dbReference type="ARBA" id="ARBA00022840"/>
    </source>
</evidence>
<dbReference type="InterPro" id="IPR027417">
    <property type="entry name" value="P-loop_NTPase"/>
</dbReference>
<feature type="compositionally biased region" description="Basic and acidic residues" evidence="4">
    <location>
        <begin position="236"/>
        <end position="250"/>
    </location>
</feature>
<gene>
    <name evidence="6" type="ORF">GCM10010987_78570</name>
</gene>
<proteinExistence type="inferred from homology"/>
<dbReference type="InterPro" id="IPR028350">
    <property type="entry name" value="DNAC/IstB-like"/>
</dbReference>
<evidence type="ECO:0000256" key="4">
    <source>
        <dbReference type="SAM" id="MobiDB-lite"/>
    </source>
</evidence>
<dbReference type="EMBL" id="BMHC01000041">
    <property type="protein sequence ID" value="GGI34272.1"/>
    <property type="molecule type" value="Genomic_DNA"/>
</dbReference>
<dbReference type="GO" id="GO:0006260">
    <property type="term" value="P:DNA replication"/>
    <property type="evidence" value="ECO:0007669"/>
    <property type="project" value="TreeGrafter"/>
</dbReference>
<dbReference type="InterPro" id="IPR002611">
    <property type="entry name" value="IstB_ATP-bd"/>
</dbReference>
<dbReference type="SMART" id="SM00382">
    <property type="entry name" value="AAA"/>
    <property type="match status" value="1"/>
</dbReference>
<dbReference type="AlphaFoldDB" id="A0AA87WGN2"/>
<sequence>MSVTNTVDAARLNLLLNELRLPAIKVLWAQFAEQSDKEGWPAGRFLATIAEHEIAERGRRRIERHLVEARLPAGKTFDSFDFEAVPMISKAQVMALAAGDSWLGKGANLLLFGPPGGGKSHLAAAIGLALIENGWRVLFTRTTDLVQKLQLARRELTLEAAINRLDRFDLLILDDLAYVTKDQAETSVLFELISARYERRSMLITANQPFGEWNRVFPDPAMTLAYRSPRSPRNHRRDERRELSQTDRPRTKTRSRTAAIARDT</sequence>
<dbReference type="GO" id="GO:0005524">
    <property type="term" value="F:ATP binding"/>
    <property type="evidence" value="ECO:0007669"/>
    <property type="project" value="UniProtKB-KW"/>
</dbReference>
<comment type="caution">
    <text evidence="6">The sequence shown here is derived from an EMBL/GenBank/DDBJ whole genome shotgun (WGS) entry which is preliminary data.</text>
</comment>
<dbReference type="Pfam" id="PF01695">
    <property type="entry name" value="IstB_IS21"/>
    <property type="match status" value="1"/>
</dbReference>